<evidence type="ECO:0000256" key="3">
    <source>
        <dbReference type="SAM" id="SignalP"/>
    </source>
</evidence>
<feature type="domain" description="Peptidase S33 tripeptidyl aminopeptidase-like C-terminal" evidence="5">
    <location>
        <begin position="442"/>
        <end position="534"/>
    </location>
</feature>
<name>A0A9W9BMD5_9HYPO</name>
<evidence type="ECO:0000259" key="4">
    <source>
        <dbReference type="Pfam" id="PF00561"/>
    </source>
</evidence>
<dbReference type="InterPro" id="IPR000073">
    <property type="entry name" value="AB_hydrolase_1"/>
</dbReference>
<gene>
    <name evidence="6" type="ORF">N0V84_008157</name>
</gene>
<feature type="chain" id="PRO_5040964951" description="Peptidase S33 tripeptidyl aminopeptidase-like C-terminal domain-containing protein" evidence="3">
    <location>
        <begin position="19"/>
        <end position="560"/>
    </location>
</feature>
<dbReference type="PANTHER" id="PTHR43248:SF25">
    <property type="entry name" value="AB HYDROLASE-1 DOMAIN-CONTAINING PROTEIN-RELATED"/>
    <property type="match status" value="1"/>
</dbReference>
<dbReference type="Gene3D" id="3.40.50.1820">
    <property type="entry name" value="alpha/beta hydrolase"/>
    <property type="match status" value="1"/>
</dbReference>
<dbReference type="EMBL" id="JAPEUR010000194">
    <property type="protein sequence ID" value="KAJ4315823.1"/>
    <property type="molecule type" value="Genomic_DNA"/>
</dbReference>
<keyword evidence="7" id="KW-1185">Reference proteome</keyword>
<protein>
    <recommendedName>
        <fullName evidence="8">Peptidase S33 tripeptidyl aminopeptidase-like C-terminal domain-containing protein</fullName>
    </recommendedName>
</protein>
<dbReference type="SUPFAM" id="SSF53474">
    <property type="entry name" value="alpha/beta-Hydrolases"/>
    <property type="match status" value="1"/>
</dbReference>
<dbReference type="Pfam" id="PF00561">
    <property type="entry name" value="Abhydrolase_1"/>
    <property type="match status" value="1"/>
</dbReference>
<evidence type="ECO:0000256" key="2">
    <source>
        <dbReference type="ARBA" id="ARBA00022801"/>
    </source>
</evidence>
<evidence type="ECO:0000259" key="5">
    <source>
        <dbReference type="Pfam" id="PF08386"/>
    </source>
</evidence>
<dbReference type="PANTHER" id="PTHR43248">
    <property type="entry name" value="2-SUCCINYL-6-HYDROXY-2,4-CYCLOHEXADIENE-1-CARBOXYLATE SYNTHASE"/>
    <property type="match status" value="1"/>
</dbReference>
<dbReference type="Proteomes" id="UP001140502">
    <property type="component" value="Unassembled WGS sequence"/>
</dbReference>
<evidence type="ECO:0000256" key="1">
    <source>
        <dbReference type="ARBA" id="ARBA00010088"/>
    </source>
</evidence>
<feature type="signal peptide" evidence="3">
    <location>
        <begin position="1"/>
        <end position="18"/>
    </location>
</feature>
<dbReference type="GO" id="GO:0016787">
    <property type="term" value="F:hydrolase activity"/>
    <property type="evidence" value="ECO:0007669"/>
    <property type="project" value="UniProtKB-KW"/>
</dbReference>
<dbReference type="AlphaFoldDB" id="A0A9W9BMD5"/>
<keyword evidence="3" id="KW-0732">Signal</keyword>
<reference evidence="6" key="1">
    <citation type="submission" date="2022-10" db="EMBL/GenBank/DDBJ databases">
        <title>Tapping the CABI collections for fungal endophytes: first genome assemblies for Collariella, Neodidymelliopsis, Ascochyta clinopodiicola, Didymella pomorum, Didymosphaeria variabile, Neocosmospora piperis and Neocucurbitaria cava.</title>
        <authorList>
            <person name="Hill R."/>
        </authorList>
    </citation>
    <scope>NUCLEOTIDE SEQUENCE</scope>
    <source>
        <strain evidence="6">IMI 366586</strain>
    </source>
</reference>
<evidence type="ECO:0008006" key="8">
    <source>
        <dbReference type="Google" id="ProtNLM"/>
    </source>
</evidence>
<proteinExistence type="inferred from homology"/>
<organism evidence="6 7">
    <name type="scientific">Fusarium piperis</name>
    <dbReference type="NCBI Taxonomy" id="1435070"/>
    <lineage>
        <taxon>Eukaryota</taxon>
        <taxon>Fungi</taxon>
        <taxon>Dikarya</taxon>
        <taxon>Ascomycota</taxon>
        <taxon>Pezizomycotina</taxon>
        <taxon>Sordariomycetes</taxon>
        <taxon>Hypocreomycetidae</taxon>
        <taxon>Hypocreales</taxon>
        <taxon>Nectriaceae</taxon>
        <taxon>Fusarium</taxon>
        <taxon>Fusarium solani species complex</taxon>
    </lineage>
</organism>
<dbReference type="Pfam" id="PF08386">
    <property type="entry name" value="Abhydrolase_4"/>
    <property type="match status" value="1"/>
</dbReference>
<dbReference type="OrthoDB" id="425534at2759"/>
<comment type="caution">
    <text evidence="6">The sequence shown here is derived from an EMBL/GenBank/DDBJ whole genome shotgun (WGS) entry which is preliminary data.</text>
</comment>
<keyword evidence="2" id="KW-0378">Hydrolase</keyword>
<evidence type="ECO:0000313" key="7">
    <source>
        <dbReference type="Proteomes" id="UP001140502"/>
    </source>
</evidence>
<dbReference type="InterPro" id="IPR013595">
    <property type="entry name" value="Pept_S33_TAP-like_C"/>
</dbReference>
<feature type="domain" description="AB hydrolase-1" evidence="4">
    <location>
        <begin position="90"/>
        <end position="256"/>
    </location>
</feature>
<dbReference type="InterPro" id="IPR051601">
    <property type="entry name" value="Serine_prot/Carboxylest_S33"/>
</dbReference>
<sequence>MRPFNPVFLLLSYPLVGAMPSAQLSTRDVEGIDWKPCDLPLPEAVKNGTTVPVDCATLQVPLDYTNPKSDKKLRLQLVKVKATEKPVKGSVIFNPGGPGSSGVEEVTQKGPLYVRTLGGHFNVIGFDARGTGRTLPFLCDAGVAAPETPESAKLSRRDNKYPHPYSDVPPSPLWDLLKYQAWEFSADYAKMCVEPNKENATFYGTAFVARDMLAIVDALKGDGLLRFWGRSYSTILGQTFAAMFPNRVGRMLLDSVVIPDEYYSGTWWSALSGVESTILHFFEECVDAGVDYCPLANFTGPDTTAQDLMDATVEVWDELAKDPVLVSKDFPIPFLNPGNVSVLFASKAQIHTALYDPASFAGMFQVLVPLLDRNFSMWTDPVKPETPEEQEEPWNISMGPNFHAIGCSDSSFRADSPEDMYNIVEGQNAQGSFAEILGPKTWMCARWPAFAAERYEGAWNRLNTSFPLLFANGRWDPITPLTGAWNAASRFNGSRVLTHEGFGHGVMKHPSDCTIKAIRDYFQNGVLPELGTKCKPNNSSFEQFVIDLEKGVGTAMWGNE</sequence>
<accession>A0A9W9BMD5</accession>
<comment type="similarity">
    <text evidence="1">Belongs to the peptidase S33 family.</text>
</comment>
<evidence type="ECO:0000313" key="6">
    <source>
        <dbReference type="EMBL" id="KAJ4315823.1"/>
    </source>
</evidence>
<dbReference type="InterPro" id="IPR029058">
    <property type="entry name" value="AB_hydrolase_fold"/>
</dbReference>